<evidence type="ECO:0000313" key="2">
    <source>
        <dbReference type="EMBL" id="CAJ1956019.1"/>
    </source>
</evidence>
<name>A0AAD2FXV5_9STRA</name>
<feature type="region of interest" description="Disordered" evidence="1">
    <location>
        <begin position="1"/>
        <end position="57"/>
    </location>
</feature>
<organism evidence="2 3">
    <name type="scientific">Cylindrotheca closterium</name>
    <dbReference type="NCBI Taxonomy" id="2856"/>
    <lineage>
        <taxon>Eukaryota</taxon>
        <taxon>Sar</taxon>
        <taxon>Stramenopiles</taxon>
        <taxon>Ochrophyta</taxon>
        <taxon>Bacillariophyta</taxon>
        <taxon>Bacillariophyceae</taxon>
        <taxon>Bacillariophycidae</taxon>
        <taxon>Bacillariales</taxon>
        <taxon>Bacillariaceae</taxon>
        <taxon>Cylindrotheca</taxon>
    </lineage>
</organism>
<dbReference type="EMBL" id="CAKOGP040001903">
    <property type="protein sequence ID" value="CAJ1956019.1"/>
    <property type="molecule type" value="Genomic_DNA"/>
</dbReference>
<proteinExistence type="predicted"/>
<gene>
    <name evidence="2" type="ORF">CYCCA115_LOCUS16033</name>
</gene>
<protein>
    <submittedName>
        <fullName evidence="2">Uncharacterized protein</fullName>
    </submittedName>
</protein>
<keyword evidence="3" id="KW-1185">Reference proteome</keyword>
<evidence type="ECO:0000313" key="3">
    <source>
        <dbReference type="Proteomes" id="UP001295423"/>
    </source>
</evidence>
<comment type="caution">
    <text evidence="2">The sequence shown here is derived from an EMBL/GenBank/DDBJ whole genome shotgun (WGS) entry which is preliminary data.</text>
</comment>
<dbReference type="AlphaFoldDB" id="A0AAD2FXV5"/>
<evidence type="ECO:0000256" key="1">
    <source>
        <dbReference type="SAM" id="MobiDB-lite"/>
    </source>
</evidence>
<dbReference type="Proteomes" id="UP001295423">
    <property type="component" value="Unassembled WGS sequence"/>
</dbReference>
<feature type="compositionally biased region" description="Basic and acidic residues" evidence="1">
    <location>
        <begin position="14"/>
        <end position="30"/>
    </location>
</feature>
<reference evidence="2" key="1">
    <citation type="submission" date="2023-08" db="EMBL/GenBank/DDBJ databases">
        <authorList>
            <person name="Audoor S."/>
            <person name="Bilcke G."/>
        </authorList>
    </citation>
    <scope>NUCLEOTIDE SEQUENCE</scope>
</reference>
<accession>A0AAD2FXV5</accession>
<sequence>MVNLDNGETPPKSESADLSKETPPRSRYLDDCQQGGIEKDMEPTPGSLDSTTKSSDHEYMEELAKTQGTFVEKVPLSKRLYCRSEVHFRLASESFTELCGALWASGCAAVDNILYNMRKKYTQHDNHETSQQKGATVFVNKI</sequence>